<accession>A0A0G0KBW5</accession>
<reference evidence="3 4" key="1">
    <citation type="journal article" date="2015" name="Nature">
        <title>rRNA introns, odd ribosomes, and small enigmatic genomes across a large radiation of phyla.</title>
        <authorList>
            <person name="Brown C.T."/>
            <person name="Hug L.A."/>
            <person name="Thomas B.C."/>
            <person name="Sharon I."/>
            <person name="Castelle C.J."/>
            <person name="Singh A."/>
            <person name="Wilkins M.J."/>
            <person name="Williams K.H."/>
            <person name="Banfield J.F."/>
        </authorList>
    </citation>
    <scope>NUCLEOTIDE SEQUENCE [LARGE SCALE GENOMIC DNA]</scope>
</reference>
<evidence type="ECO:0000259" key="2">
    <source>
        <dbReference type="Pfam" id="PF02882"/>
    </source>
</evidence>
<feature type="non-terminal residue" evidence="3">
    <location>
        <position position="1"/>
    </location>
</feature>
<dbReference type="InterPro" id="IPR036291">
    <property type="entry name" value="NAD(P)-bd_dom_sf"/>
</dbReference>
<name>A0A0G0KBW5_9BACT</name>
<dbReference type="PANTHER" id="PTHR48099">
    <property type="entry name" value="C-1-TETRAHYDROFOLATE SYNTHASE, CYTOPLASMIC-RELATED"/>
    <property type="match status" value="1"/>
</dbReference>
<dbReference type="SUPFAM" id="SSF53223">
    <property type="entry name" value="Aminoacid dehydrogenase-like, N-terminal domain"/>
    <property type="match status" value="1"/>
</dbReference>
<protein>
    <recommendedName>
        <fullName evidence="1">methenyltetrahydrofolate cyclohydrolase</fullName>
        <ecNumber evidence="1">3.5.4.9</ecNumber>
    </recommendedName>
</protein>
<dbReference type="InterPro" id="IPR046346">
    <property type="entry name" value="Aminoacid_DH-like_N_sf"/>
</dbReference>
<feature type="domain" description="Tetrahydrofolate dehydrogenase/cyclohydrolase NAD(P)-binding" evidence="2">
    <location>
        <begin position="54"/>
        <end position="198"/>
    </location>
</feature>
<dbReference type="EMBL" id="LBTU01000034">
    <property type="protein sequence ID" value="KKQ46584.1"/>
    <property type="molecule type" value="Genomic_DNA"/>
</dbReference>
<dbReference type="GO" id="GO:0035999">
    <property type="term" value="P:tetrahydrofolate interconversion"/>
    <property type="evidence" value="ECO:0007669"/>
    <property type="project" value="TreeGrafter"/>
</dbReference>
<evidence type="ECO:0000313" key="4">
    <source>
        <dbReference type="Proteomes" id="UP000034430"/>
    </source>
</evidence>
<dbReference type="SUPFAM" id="SSF51735">
    <property type="entry name" value="NAD(P)-binding Rossmann-fold domains"/>
    <property type="match status" value="1"/>
</dbReference>
<dbReference type="Gene3D" id="3.40.50.10860">
    <property type="entry name" value="Leucine Dehydrogenase, chain A, domain 1"/>
    <property type="match status" value="1"/>
</dbReference>
<dbReference type="GO" id="GO:0004477">
    <property type="term" value="F:methenyltetrahydrofolate cyclohydrolase activity"/>
    <property type="evidence" value="ECO:0007669"/>
    <property type="project" value="UniProtKB-EC"/>
</dbReference>
<dbReference type="PANTHER" id="PTHR48099:SF5">
    <property type="entry name" value="C-1-TETRAHYDROFOLATE SYNTHASE, CYTOPLASMIC"/>
    <property type="match status" value="1"/>
</dbReference>
<dbReference type="PATRIC" id="fig|1619028.3.peg.474"/>
<dbReference type="InterPro" id="IPR000672">
    <property type="entry name" value="THF_DH/CycHdrlase"/>
</dbReference>
<dbReference type="Gene3D" id="3.40.50.720">
    <property type="entry name" value="NAD(P)-binding Rossmann-like Domain"/>
    <property type="match status" value="1"/>
</dbReference>
<evidence type="ECO:0000313" key="3">
    <source>
        <dbReference type="EMBL" id="KKQ46584.1"/>
    </source>
</evidence>
<gene>
    <name evidence="3" type="ORF">US65_C0034G0008</name>
</gene>
<dbReference type="Proteomes" id="UP000034430">
    <property type="component" value="Unassembled WGS sequence"/>
</dbReference>
<evidence type="ECO:0000256" key="1">
    <source>
        <dbReference type="ARBA" id="ARBA00012776"/>
    </source>
</evidence>
<dbReference type="GO" id="GO:0005829">
    <property type="term" value="C:cytosol"/>
    <property type="evidence" value="ECO:0007669"/>
    <property type="project" value="TreeGrafter"/>
</dbReference>
<dbReference type="PRINTS" id="PR00085">
    <property type="entry name" value="THFDHDRGNASE"/>
</dbReference>
<dbReference type="EC" id="3.5.4.9" evidence="1"/>
<sequence>MCGIIVQLPLPEHLNRRAVLDSIDSHLDVDCLGTFASEKFYNNYSNQTDLGYPTALACMALLDSLNLDFTAKNIIVLGKGELVGRPVKALLDLRGLSPIVVSSKTENKEKLIKEADVIISGMGKGKYITGDMIKNGAILIDAGTSEEVNGSPNVRTSIVGDVDLESVKNIAGYVSPVPGGVGPVTVAMLLKNVLKVAQSLAKARAGSKIYESNNI</sequence>
<proteinExistence type="predicted"/>
<organism evidence="3 4">
    <name type="scientific">Candidatus Yanofskybacteria bacterium GW2011_GWC2_37_9</name>
    <dbReference type="NCBI Taxonomy" id="1619028"/>
    <lineage>
        <taxon>Bacteria</taxon>
        <taxon>Candidatus Yanofskyibacteriota</taxon>
    </lineage>
</organism>
<dbReference type="InterPro" id="IPR020631">
    <property type="entry name" value="THF_DH/CycHdrlase_NAD-bd_dom"/>
</dbReference>
<comment type="caution">
    <text evidence="3">The sequence shown here is derived from an EMBL/GenBank/DDBJ whole genome shotgun (WGS) entry which is preliminary data.</text>
</comment>
<dbReference type="GO" id="GO:0004488">
    <property type="term" value="F:methylenetetrahydrofolate dehydrogenase (NADP+) activity"/>
    <property type="evidence" value="ECO:0007669"/>
    <property type="project" value="InterPro"/>
</dbReference>
<dbReference type="Pfam" id="PF02882">
    <property type="entry name" value="THF_DHG_CYH_C"/>
    <property type="match status" value="1"/>
</dbReference>
<dbReference type="AlphaFoldDB" id="A0A0G0KBW5"/>